<gene>
    <name evidence="4" type="ORF">HNV10_08440</name>
</gene>
<dbReference type="NCBIfam" id="TIGR04183">
    <property type="entry name" value="Por_Secre_tail"/>
    <property type="match status" value="1"/>
</dbReference>
<dbReference type="Pfam" id="PF18962">
    <property type="entry name" value="Por_Secre_tail"/>
    <property type="match status" value="1"/>
</dbReference>
<accession>A0ABX2E4Q2</accession>
<dbReference type="InterPro" id="IPR026444">
    <property type="entry name" value="Secre_tail"/>
</dbReference>
<organism evidence="4 5">
    <name type="scientific">Winogradskyella litoriviva</name>
    <dbReference type="NCBI Taxonomy" id="1220182"/>
    <lineage>
        <taxon>Bacteria</taxon>
        <taxon>Pseudomonadati</taxon>
        <taxon>Bacteroidota</taxon>
        <taxon>Flavobacteriia</taxon>
        <taxon>Flavobacteriales</taxon>
        <taxon>Flavobacteriaceae</taxon>
        <taxon>Winogradskyella</taxon>
    </lineage>
</organism>
<evidence type="ECO:0000256" key="2">
    <source>
        <dbReference type="SAM" id="SignalP"/>
    </source>
</evidence>
<comment type="caution">
    <text evidence="4">The sequence shown here is derived from an EMBL/GenBank/DDBJ whole genome shotgun (WGS) entry which is preliminary data.</text>
</comment>
<dbReference type="Proteomes" id="UP000805085">
    <property type="component" value="Unassembled WGS sequence"/>
</dbReference>
<dbReference type="Gene3D" id="2.60.40.3080">
    <property type="match status" value="1"/>
</dbReference>
<feature type="chain" id="PRO_5046757658" evidence="2">
    <location>
        <begin position="20"/>
        <end position="211"/>
    </location>
</feature>
<dbReference type="EMBL" id="JABRWQ010000003">
    <property type="protein sequence ID" value="NRD23267.1"/>
    <property type="molecule type" value="Genomic_DNA"/>
</dbReference>
<dbReference type="InterPro" id="IPR008969">
    <property type="entry name" value="CarboxyPept-like_regulatory"/>
</dbReference>
<protein>
    <submittedName>
        <fullName evidence="4">Carboxypeptidase-like regulatory domain-containing protein</fullName>
    </submittedName>
</protein>
<dbReference type="SUPFAM" id="SSF49464">
    <property type="entry name" value="Carboxypeptidase regulatory domain-like"/>
    <property type="match status" value="1"/>
</dbReference>
<evidence type="ECO:0000313" key="5">
    <source>
        <dbReference type="Proteomes" id="UP000805085"/>
    </source>
</evidence>
<evidence type="ECO:0000256" key="1">
    <source>
        <dbReference type="ARBA" id="ARBA00022729"/>
    </source>
</evidence>
<keyword evidence="5" id="KW-1185">Reference proteome</keyword>
<dbReference type="Gene3D" id="2.60.40.1120">
    <property type="entry name" value="Carboxypeptidase-like, regulatory domain"/>
    <property type="match status" value="1"/>
</dbReference>
<keyword evidence="1 2" id="KW-0732">Signal</keyword>
<feature type="signal peptide" evidence="2">
    <location>
        <begin position="1"/>
        <end position="19"/>
    </location>
</feature>
<dbReference type="RefSeq" id="WP_173300897.1">
    <property type="nucleotide sequence ID" value="NZ_JABRWQ010000003.1"/>
</dbReference>
<dbReference type="Pfam" id="PF13715">
    <property type="entry name" value="CarbopepD_reg_2"/>
    <property type="match status" value="1"/>
</dbReference>
<evidence type="ECO:0000259" key="3">
    <source>
        <dbReference type="Pfam" id="PF18962"/>
    </source>
</evidence>
<evidence type="ECO:0000313" key="4">
    <source>
        <dbReference type="EMBL" id="NRD23267.1"/>
    </source>
</evidence>
<feature type="domain" description="Secretion system C-terminal sorting" evidence="3">
    <location>
        <begin position="135"/>
        <end position="201"/>
    </location>
</feature>
<reference evidence="4 5" key="1">
    <citation type="journal article" date="2015" name="Int. J. Syst. Evol. Microbiol.">
        <title>Winogradskyella litoriviva sp. nov., isolated from coastal seawater.</title>
        <authorList>
            <person name="Nedashkovskaya O.I."/>
            <person name="Kukhlevskiy A.D."/>
            <person name="Zhukova N.V."/>
            <person name="Kim S.J."/>
            <person name="Rhee S.K."/>
            <person name="Mikhailov V.V."/>
        </authorList>
    </citation>
    <scope>NUCLEOTIDE SEQUENCE [LARGE SCALE GENOMIC DNA]</scope>
    <source>
        <strain evidence="4 5">KMM6491</strain>
    </source>
</reference>
<proteinExistence type="predicted"/>
<name>A0ABX2E4Q2_9FLAO</name>
<sequence length="211" mass="23558">MKKMTLFTIALCYNLIAMAQISVTGIVTNDSIPLESANVFIKNSTKGIATNSKGEFKLEATKGDTLSVSYLGYKSQEFVIYKTEQIEIKLEEDSFDEVVVIGYQNATKIWYKAACGGYSVEVFQLKNKLIKANKLFPNPSSSGIFQLKLVEDYEEVKIAIANMSGRIIQSSTFQKFGSKIDIDLSEYSTGIYIVNIIADDKRLEPIKAIRN</sequence>